<keyword evidence="1" id="KW-1133">Transmembrane helix</keyword>
<keyword evidence="1" id="KW-0472">Membrane</keyword>
<evidence type="ECO:0000256" key="1">
    <source>
        <dbReference type="SAM" id="Phobius"/>
    </source>
</evidence>
<feature type="transmembrane region" description="Helical" evidence="1">
    <location>
        <begin position="24"/>
        <end position="45"/>
    </location>
</feature>
<reference evidence="2" key="2">
    <citation type="journal article" date="2015" name="Fish Shellfish Immunol.">
        <title>Early steps in the European eel (Anguilla anguilla)-Vibrio vulnificus interaction in the gills: Role of the RtxA13 toxin.</title>
        <authorList>
            <person name="Callol A."/>
            <person name="Pajuelo D."/>
            <person name="Ebbesson L."/>
            <person name="Teles M."/>
            <person name="MacKenzie S."/>
            <person name="Amaro C."/>
        </authorList>
    </citation>
    <scope>NUCLEOTIDE SEQUENCE</scope>
</reference>
<reference evidence="2" key="1">
    <citation type="submission" date="2014-11" db="EMBL/GenBank/DDBJ databases">
        <authorList>
            <person name="Amaro Gonzalez C."/>
        </authorList>
    </citation>
    <scope>NUCLEOTIDE SEQUENCE</scope>
</reference>
<organism evidence="2">
    <name type="scientific">Anguilla anguilla</name>
    <name type="common">European freshwater eel</name>
    <name type="synonym">Muraena anguilla</name>
    <dbReference type="NCBI Taxonomy" id="7936"/>
    <lineage>
        <taxon>Eukaryota</taxon>
        <taxon>Metazoa</taxon>
        <taxon>Chordata</taxon>
        <taxon>Craniata</taxon>
        <taxon>Vertebrata</taxon>
        <taxon>Euteleostomi</taxon>
        <taxon>Actinopterygii</taxon>
        <taxon>Neopterygii</taxon>
        <taxon>Teleostei</taxon>
        <taxon>Anguilliformes</taxon>
        <taxon>Anguillidae</taxon>
        <taxon>Anguilla</taxon>
    </lineage>
</organism>
<name>A0A0E9X1R4_ANGAN</name>
<dbReference type="AlphaFoldDB" id="A0A0E9X1R4"/>
<sequence length="88" mass="10401">MLSLLFFWFQRFLKSTFLVKCIHIIVLFHDCCCCYFSSCYIFLFVKLVVFLRIRSLQSVVCSEGLWNFNRTIEENEKAGLGVLVAVRF</sequence>
<dbReference type="EMBL" id="GBXM01012196">
    <property type="protein sequence ID" value="JAH96381.1"/>
    <property type="molecule type" value="Transcribed_RNA"/>
</dbReference>
<protein>
    <submittedName>
        <fullName evidence="2">Uncharacterized protein</fullName>
    </submittedName>
</protein>
<accession>A0A0E9X1R4</accession>
<keyword evidence="1" id="KW-0812">Transmembrane</keyword>
<proteinExistence type="predicted"/>
<evidence type="ECO:0000313" key="2">
    <source>
        <dbReference type="EMBL" id="JAH96381.1"/>
    </source>
</evidence>